<comment type="similarity">
    <text evidence="1">Belongs to the WrbA family.</text>
</comment>
<dbReference type="EC" id="1.6.5.2" evidence="3"/>
<sequence length="206" mass="21730">MPETTKATVVYYSATGNVHALAVAAAEGAEKAGAEVRLRRAPELAPESAVAENPAWAEHLRQTRDIAEATVHDLVWADAVLLGSPTRYGMMASQLKQFVDSTGPEWQQGLLADKAYGAFTSTISAHGGQESTLLSMYTVFAGWGGVIVPPGYTAPIQFEVGNPYGTSHVSGMEAAAPTETHLEGARYQARRTTEIATGLKAGRAGL</sequence>
<gene>
    <name evidence="3" type="ORF">HNR25_000296</name>
</gene>
<dbReference type="EMBL" id="JACHLY010000001">
    <property type="protein sequence ID" value="MBB5996545.1"/>
    <property type="molecule type" value="Genomic_DNA"/>
</dbReference>
<dbReference type="NCBIfam" id="NF002999">
    <property type="entry name" value="PRK03767.1"/>
    <property type="match status" value="1"/>
</dbReference>
<name>A0A841E087_9ACTN</name>
<dbReference type="PROSITE" id="PS50902">
    <property type="entry name" value="FLAVODOXIN_LIKE"/>
    <property type="match status" value="1"/>
</dbReference>
<feature type="domain" description="Flavodoxin-like" evidence="2">
    <location>
        <begin position="7"/>
        <end position="206"/>
    </location>
</feature>
<dbReference type="Pfam" id="PF03358">
    <property type="entry name" value="FMN_red"/>
    <property type="match status" value="1"/>
</dbReference>
<dbReference type="GO" id="GO:0003955">
    <property type="term" value="F:NAD(P)H dehydrogenase (quinone) activity"/>
    <property type="evidence" value="ECO:0007669"/>
    <property type="project" value="UniProtKB-EC"/>
</dbReference>
<dbReference type="AlphaFoldDB" id="A0A841E087"/>
<evidence type="ECO:0000259" key="2">
    <source>
        <dbReference type="PROSITE" id="PS50902"/>
    </source>
</evidence>
<dbReference type="InterPro" id="IPR005025">
    <property type="entry name" value="FMN_Rdtase-like_dom"/>
</dbReference>
<evidence type="ECO:0000256" key="1">
    <source>
        <dbReference type="ARBA" id="ARBA00006961"/>
    </source>
</evidence>
<evidence type="ECO:0000313" key="4">
    <source>
        <dbReference type="Proteomes" id="UP000578077"/>
    </source>
</evidence>
<dbReference type="SUPFAM" id="SSF52218">
    <property type="entry name" value="Flavoproteins"/>
    <property type="match status" value="1"/>
</dbReference>
<dbReference type="GO" id="GO:0016020">
    <property type="term" value="C:membrane"/>
    <property type="evidence" value="ECO:0007669"/>
    <property type="project" value="TreeGrafter"/>
</dbReference>
<dbReference type="GO" id="GO:0010181">
    <property type="term" value="F:FMN binding"/>
    <property type="evidence" value="ECO:0007669"/>
    <property type="project" value="InterPro"/>
</dbReference>
<keyword evidence="3" id="KW-0560">Oxidoreductase</keyword>
<comment type="caution">
    <text evidence="3">The sequence shown here is derived from an EMBL/GenBank/DDBJ whole genome shotgun (WGS) entry which is preliminary data.</text>
</comment>
<dbReference type="PANTHER" id="PTHR30546">
    <property type="entry name" value="FLAVODOXIN-RELATED PROTEIN WRBA-RELATED"/>
    <property type="match status" value="1"/>
</dbReference>
<dbReference type="InterPro" id="IPR008254">
    <property type="entry name" value="Flavodoxin/NO_synth"/>
</dbReference>
<dbReference type="FunFam" id="3.40.50.360:FF:000001">
    <property type="entry name" value="NAD(P)H dehydrogenase (Quinone) FQR1-like"/>
    <property type="match status" value="1"/>
</dbReference>
<protein>
    <submittedName>
        <fullName evidence="3">NAD(P)H dehydrogenase (Quinone)</fullName>
        <ecNumber evidence="3">1.6.5.2</ecNumber>
    </submittedName>
</protein>
<organism evidence="3 4">
    <name type="scientific">Streptomonospora salina</name>
    <dbReference type="NCBI Taxonomy" id="104205"/>
    <lineage>
        <taxon>Bacteria</taxon>
        <taxon>Bacillati</taxon>
        <taxon>Actinomycetota</taxon>
        <taxon>Actinomycetes</taxon>
        <taxon>Streptosporangiales</taxon>
        <taxon>Nocardiopsidaceae</taxon>
        <taxon>Streptomonospora</taxon>
    </lineage>
</organism>
<dbReference type="RefSeq" id="WP_184632766.1">
    <property type="nucleotide sequence ID" value="NZ_BAABKT010000006.1"/>
</dbReference>
<dbReference type="InterPro" id="IPR029039">
    <property type="entry name" value="Flavoprotein-like_sf"/>
</dbReference>
<evidence type="ECO:0000313" key="3">
    <source>
        <dbReference type="EMBL" id="MBB5996545.1"/>
    </source>
</evidence>
<reference evidence="3 4" key="1">
    <citation type="submission" date="2020-08" db="EMBL/GenBank/DDBJ databases">
        <title>Sequencing the genomes of 1000 actinobacteria strains.</title>
        <authorList>
            <person name="Klenk H.-P."/>
        </authorList>
    </citation>
    <scope>NUCLEOTIDE SEQUENCE [LARGE SCALE GENOMIC DNA]</scope>
    <source>
        <strain evidence="3 4">DSM 44593</strain>
    </source>
</reference>
<proteinExistence type="inferred from homology"/>
<dbReference type="InterPro" id="IPR010089">
    <property type="entry name" value="Flavoprotein_WrbA-like"/>
</dbReference>
<dbReference type="Proteomes" id="UP000578077">
    <property type="component" value="Unassembled WGS sequence"/>
</dbReference>
<dbReference type="Gene3D" id="3.40.50.360">
    <property type="match status" value="1"/>
</dbReference>
<accession>A0A841E087</accession>
<keyword evidence="4" id="KW-1185">Reference proteome</keyword>
<dbReference type="NCBIfam" id="TIGR01755">
    <property type="entry name" value="flav_wrbA"/>
    <property type="match status" value="1"/>
</dbReference>
<dbReference type="PANTHER" id="PTHR30546:SF23">
    <property type="entry name" value="FLAVOPROTEIN-LIKE PROTEIN YCP4-RELATED"/>
    <property type="match status" value="1"/>
</dbReference>